<proteinExistence type="predicted"/>
<dbReference type="Proteomes" id="UP000299102">
    <property type="component" value="Unassembled WGS sequence"/>
</dbReference>
<evidence type="ECO:0000313" key="3">
    <source>
        <dbReference type="Proteomes" id="UP000299102"/>
    </source>
</evidence>
<gene>
    <name evidence="2" type="ORF">EVAR_7235_1</name>
</gene>
<sequence>MDDYCFVPTRHSLCLRTALSADSEGQNQASPEFGNVLVSPQYNVSHQDNTTFSQEKDINGQADRDSRQPCGAVRRGPRRGGLERGAYVTAAPTGRYQLKIELWRSALRPAPAAPPAPSRPDNRHVVAADCAVRRDYALITGVTAPDRAPSAGDCGMLLVRYTLFNTISRERRIDGPPGELEK</sequence>
<accession>A0A4C1T2D4</accession>
<name>A0A4C1T2D4_EUMVA</name>
<dbReference type="EMBL" id="BGZK01000032">
    <property type="protein sequence ID" value="GBP08629.1"/>
    <property type="molecule type" value="Genomic_DNA"/>
</dbReference>
<comment type="caution">
    <text evidence="2">The sequence shown here is derived from an EMBL/GenBank/DDBJ whole genome shotgun (WGS) entry which is preliminary data.</text>
</comment>
<evidence type="ECO:0000256" key="1">
    <source>
        <dbReference type="SAM" id="MobiDB-lite"/>
    </source>
</evidence>
<protein>
    <submittedName>
        <fullName evidence="2">Uncharacterized protein</fullName>
    </submittedName>
</protein>
<feature type="compositionally biased region" description="Basic and acidic residues" evidence="1">
    <location>
        <begin position="54"/>
        <end position="67"/>
    </location>
</feature>
<dbReference type="AlphaFoldDB" id="A0A4C1T2D4"/>
<keyword evidence="3" id="KW-1185">Reference proteome</keyword>
<evidence type="ECO:0000313" key="2">
    <source>
        <dbReference type="EMBL" id="GBP08629.1"/>
    </source>
</evidence>
<feature type="region of interest" description="Disordered" evidence="1">
    <location>
        <begin position="53"/>
        <end position="79"/>
    </location>
</feature>
<reference evidence="2 3" key="1">
    <citation type="journal article" date="2019" name="Commun. Biol.">
        <title>The bagworm genome reveals a unique fibroin gene that provides high tensile strength.</title>
        <authorList>
            <person name="Kono N."/>
            <person name="Nakamura H."/>
            <person name="Ohtoshi R."/>
            <person name="Tomita M."/>
            <person name="Numata K."/>
            <person name="Arakawa K."/>
        </authorList>
    </citation>
    <scope>NUCLEOTIDE SEQUENCE [LARGE SCALE GENOMIC DNA]</scope>
</reference>
<organism evidence="2 3">
    <name type="scientific">Eumeta variegata</name>
    <name type="common">Bagworm moth</name>
    <name type="synonym">Eumeta japonica</name>
    <dbReference type="NCBI Taxonomy" id="151549"/>
    <lineage>
        <taxon>Eukaryota</taxon>
        <taxon>Metazoa</taxon>
        <taxon>Ecdysozoa</taxon>
        <taxon>Arthropoda</taxon>
        <taxon>Hexapoda</taxon>
        <taxon>Insecta</taxon>
        <taxon>Pterygota</taxon>
        <taxon>Neoptera</taxon>
        <taxon>Endopterygota</taxon>
        <taxon>Lepidoptera</taxon>
        <taxon>Glossata</taxon>
        <taxon>Ditrysia</taxon>
        <taxon>Tineoidea</taxon>
        <taxon>Psychidae</taxon>
        <taxon>Oiketicinae</taxon>
        <taxon>Eumeta</taxon>
    </lineage>
</organism>